<comment type="caution">
    <text evidence="1">The sequence shown here is derived from an EMBL/GenBank/DDBJ whole genome shotgun (WGS) entry which is preliminary data.</text>
</comment>
<keyword evidence="2" id="KW-1185">Reference proteome</keyword>
<protein>
    <recommendedName>
        <fullName evidence="3">Metallo-beta-lactamase domain-containing protein</fullName>
    </recommendedName>
</protein>
<name>A0A917KGR7_9ACTN</name>
<dbReference type="Proteomes" id="UP000625682">
    <property type="component" value="Unassembled WGS sequence"/>
</dbReference>
<accession>A0A917KGR7</accession>
<evidence type="ECO:0008006" key="3">
    <source>
        <dbReference type="Google" id="ProtNLM"/>
    </source>
</evidence>
<proteinExistence type="predicted"/>
<sequence>MIRFTMMPGQDGDCLLLEYGDDTFVRRILVDGGRAGTYPLIKPVLAGLDGLVDVLVVTHVDQDHILGVLALLNDPERSVEIGDVWFNGFDHLLDAEGFGAQDGEKLTSALLAQKVPWNDAFGGRGAEVGRQLGWFDDGSTMEVLSPDRRQLERLAPVWVKECAAHGLIPGRDPDEPPAVPGFEHFGGAVDVERLAATPFKADTSPTNVTSIGLLFEFEDRRIVLTGDADDRRLVESIRPRAEAAGGRLHVDVLKVAHHGSGRNLSNELLGLLDCDRYLISTSGARHDHPDDIAMSRILRHGGARKEIVFNYRDRAALWDVTSLKNRFGYTVTAPEPDAQDGLVTFEL</sequence>
<dbReference type="RefSeq" id="WP_189145780.1">
    <property type="nucleotide sequence ID" value="NZ_BAABER010000006.1"/>
</dbReference>
<dbReference type="AlphaFoldDB" id="A0A917KGR7"/>
<reference evidence="1" key="2">
    <citation type="submission" date="2020-09" db="EMBL/GenBank/DDBJ databases">
        <authorList>
            <person name="Sun Q."/>
            <person name="Zhou Y."/>
        </authorList>
    </citation>
    <scope>NUCLEOTIDE SEQUENCE</scope>
    <source>
        <strain evidence="1">CGMCC 4.7272</strain>
    </source>
</reference>
<dbReference type="PANTHER" id="PTHR30619:SF1">
    <property type="entry name" value="RECOMBINATION PROTEIN 2"/>
    <property type="match status" value="1"/>
</dbReference>
<reference evidence="1" key="1">
    <citation type="journal article" date="2014" name="Int. J. Syst. Evol. Microbiol.">
        <title>Complete genome sequence of Corynebacterium casei LMG S-19264T (=DSM 44701T), isolated from a smear-ripened cheese.</title>
        <authorList>
            <consortium name="US DOE Joint Genome Institute (JGI-PGF)"/>
            <person name="Walter F."/>
            <person name="Albersmeier A."/>
            <person name="Kalinowski J."/>
            <person name="Ruckert C."/>
        </authorList>
    </citation>
    <scope>NUCLEOTIDE SEQUENCE</scope>
    <source>
        <strain evidence="1">CGMCC 4.7272</strain>
    </source>
</reference>
<gene>
    <name evidence="1" type="ORF">GCM10012282_07330</name>
</gene>
<dbReference type="InterPro" id="IPR036866">
    <property type="entry name" value="RibonucZ/Hydroxyglut_hydro"/>
</dbReference>
<dbReference type="PANTHER" id="PTHR30619">
    <property type="entry name" value="DNA INTERNALIZATION/COMPETENCE PROTEIN COMEC/REC2"/>
    <property type="match status" value="1"/>
</dbReference>
<dbReference type="Gene3D" id="3.60.15.10">
    <property type="entry name" value="Ribonuclease Z/Hydroxyacylglutathione hydrolase-like"/>
    <property type="match status" value="1"/>
</dbReference>
<dbReference type="SUPFAM" id="SSF56281">
    <property type="entry name" value="Metallo-hydrolase/oxidoreductase"/>
    <property type="match status" value="1"/>
</dbReference>
<evidence type="ECO:0000313" key="2">
    <source>
        <dbReference type="Proteomes" id="UP000625682"/>
    </source>
</evidence>
<dbReference type="EMBL" id="BMMU01000002">
    <property type="protein sequence ID" value="GGJ13486.1"/>
    <property type="molecule type" value="Genomic_DNA"/>
</dbReference>
<organism evidence="1 2">
    <name type="scientific">Streptomyces lacrimifluminis</name>
    <dbReference type="NCBI Taxonomy" id="1500077"/>
    <lineage>
        <taxon>Bacteria</taxon>
        <taxon>Bacillati</taxon>
        <taxon>Actinomycetota</taxon>
        <taxon>Actinomycetes</taxon>
        <taxon>Kitasatosporales</taxon>
        <taxon>Streptomycetaceae</taxon>
        <taxon>Streptomyces</taxon>
    </lineage>
</organism>
<evidence type="ECO:0000313" key="1">
    <source>
        <dbReference type="EMBL" id="GGJ13486.1"/>
    </source>
</evidence>
<dbReference type="InterPro" id="IPR052159">
    <property type="entry name" value="Competence_DNA_uptake"/>
</dbReference>